<dbReference type="Proteomes" id="UP000747542">
    <property type="component" value="Unassembled WGS sequence"/>
</dbReference>
<dbReference type="InterPro" id="IPR013783">
    <property type="entry name" value="Ig-like_fold"/>
</dbReference>
<accession>A0A8J5K195</accession>
<dbReference type="PROSITE" id="PS50835">
    <property type="entry name" value="IG_LIKE"/>
    <property type="match status" value="1"/>
</dbReference>
<dbReference type="AlphaFoldDB" id="A0A8J5K195"/>
<gene>
    <name evidence="2" type="ORF">Hamer_G023952</name>
</gene>
<keyword evidence="3" id="KW-1185">Reference proteome</keyword>
<comment type="caution">
    <text evidence="2">The sequence shown here is derived from an EMBL/GenBank/DDBJ whole genome shotgun (WGS) entry which is preliminary data.</text>
</comment>
<dbReference type="PANTHER" id="PTHR21261">
    <property type="entry name" value="BEAT PROTEIN"/>
    <property type="match status" value="1"/>
</dbReference>
<proteinExistence type="predicted"/>
<dbReference type="EMBL" id="JAHLQT010024170">
    <property type="protein sequence ID" value="KAG7165539.1"/>
    <property type="molecule type" value="Genomic_DNA"/>
</dbReference>
<evidence type="ECO:0000259" key="1">
    <source>
        <dbReference type="PROSITE" id="PS50835"/>
    </source>
</evidence>
<dbReference type="Gene3D" id="2.60.40.10">
    <property type="entry name" value="Immunoglobulins"/>
    <property type="match status" value="1"/>
</dbReference>
<dbReference type="InterPro" id="IPR013106">
    <property type="entry name" value="Ig_V-set"/>
</dbReference>
<feature type="domain" description="Ig-like" evidence="1">
    <location>
        <begin position="21"/>
        <end position="126"/>
    </location>
</feature>
<dbReference type="SUPFAM" id="SSF48726">
    <property type="entry name" value="Immunoglobulin"/>
    <property type="match status" value="1"/>
</dbReference>
<dbReference type="PANTHER" id="PTHR21261:SF15">
    <property type="entry name" value="BEATEN PATH IIIA, ISOFORM D-RELATED"/>
    <property type="match status" value="1"/>
</dbReference>
<dbReference type="FunFam" id="2.60.40.10:FF:000437">
    <property type="entry name" value="Beat-IIIc, isoform A"/>
    <property type="match status" value="1"/>
</dbReference>
<feature type="non-terminal residue" evidence="2">
    <location>
        <position position="136"/>
    </location>
</feature>
<feature type="non-terminal residue" evidence="2">
    <location>
        <position position="1"/>
    </location>
</feature>
<protein>
    <submittedName>
        <fullName evidence="2">Putative Immunoglobulin V-set domain-containing protein 2</fullName>
    </submittedName>
</protein>
<reference evidence="2" key="1">
    <citation type="journal article" date="2021" name="Sci. Adv.">
        <title>The American lobster genome reveals insights on longevity, neural, and immune adaptations.</title>
        <authorList>
            <person name="Polinski J.M."/>
            <person name="Zimin A.V."/>
            <person name="Clark K.F."/>
            <person name="Kohn A.B."/>
            <person name="Sadowski N."/>
            <person name="Timp W."/>
            <person name="Ptitsyn A."/>
            <person name="Khanna P."/>
            <person name="Romanova D.Y."/>
            <person name="Williams P."/>
            <person name="Greenwood S.J."/>
            <person name="Moroz L.L."/>
            <person name="Walt D.R."/>
            <person name="Bodnar A.G."/>
        </authorList>
    </citation>
    <scope>NUCLEOTIDE SEQUENCE</scope>
    <source>
        <strain evidence="2">GMGI-L3</strain>
    </source>
</reference>
<dbReference type="InterPro" id="IPR007110">
    <property type="entry name" value="Ig-like_dom"/>
</dbReference>
<dbReference type="Pfam" id="PF07686">
    <property type="entry name" value="V-set"/>
    <property type="match status" value="1"/>
</dbReference>
<name>A0A8J5K195_HOMAM</name>
<evidence type="ECO:0000313" key="2">
    <source>
        <dbReference type="EMBL" id="KAG7165539.1"/>
    </source>
</evidence>
<evidence type="ECO:0000313" key="3">
    <source>
        <dbReference type="Proteomes" id="UP000747542"/>
    </source>
</evidence>
<dbReference type="InterPro" id="IPR036179">
    <property type="entry name" value="Ig-like_dom_sf"/>
</dbReference>
<organism evidence="2 3">
    <name type="scientific">Homarus americanus</name>
    <name type="common">American lobster</name>
    <dbReference type="NCBI Taxonomy" id="6706"/>
    <lineage>
        <taxon>Eukaryota</taxon>
        <taxon>Metazoa</taxon>
        <taxon>Ecdysozoa</taxon>
        <taxon>Arthropoda</taxon>
        <taxon>Crustacea</taxon>
        <taxon>Multicrustacea</taxon>
        <taxon>Malacostraca</taxon>
        <taxon>Eumalacostraca</taxon>
        <taxon>Eucarida</taxon>
        <taxon>Decapoda</taxon>
        <taxon>Pleocyemata</taxon>
        <taxon>Astacidea</taxon>
        <taxon>Nephropoidea</taxon>
        <taxon>Nephropidae</taxon>
        <taxon>Homarus</taxon>
    </lineage>
</organism>
<sequence>EYNLVVITFLRSITWSSLPAPGWSAALEIQEVEVPEYKVRGSRAELSCRYKLDNATLYSLKWYKGDKLFYQYIPANNLTKNTFLVPGVNVDVGDSTGVTVVLQDLELVTSGTYKCEVITEAPLFITKFGHGNMTVI</sequence>